<dbReference type="NCBIfam" id="NF000586">
    <property type="entry name" value="PRK00011.1"/>
    <property type="match status" value="1"/>
</dbReference>
<comment type="caution">
    <text evidence="9">Lacks conserved residue(s) required for the propagation of feature annotation.</text>
</comment>
<dbReference type="UniPathway" id="UPA00288">
    <property type="reaction ID" value="UER01023"/>
</dbReference>
<dbReference type="InterPro" id="IPR015424">
    <property type="entry name" value="PyrdxlP-dep_Trfase"/>
</dbReference>
<feature type="binding site" evidence="9">
    <location>
        <position position="134"/>
    </location>
    <ligand>
        <name>(6S)-5,6,7,8-tetrahydrofolate</name>
        <dbReference type="ChEBI" id="CHEBI:57453"/>
    </ligand>
</feature>
<dbReference type="GO" id="GO:0005829">
    <property type="term" value="C:cytosol"/>
    <property type="evidence" value="ECO:0007669"/>
    <property type="project" value="TreeGrafter"/>
</dbReference>
<name>A0A3A4P054_ABYX5</name>
<dbReference type="PANTHER" id="PTHR11680">
    <property type="entry name" value="SERINE HYDROXYMETHYLTRANSFERASE"/>
    <property type="match status" value="1"/>
</dbReference>
<dbReference type="Gene3D" id="3.40.640.10">
    <property type="entry name" value="Type I PLP-dependent aspartate aminotransferase-like (Major domain)"/>
    <property type="match status" value="1"/>
</dbReference>
<dbReference type="InterPro" id="IPR015421">
    <property type="entry name" value="PyrdxlP-dep_Trfase_major"/>
</dbReference>
<dbReference type="InterPro" id="IPR039429">
    <property type="entry name" value="SHMT-like_dom"/>
</dbReference>
<keyword evidence="9" id="KW-0028">Amino-acid biosynthesis</keyword>
<dbReference type="InterPro" id="IPR019798">
    <property type="entry name" value="Ser_HO-MeTrfase_PLP_BS"/>
</dbReference>
<comment type="catalytic activity">
    <reaction evidence="9">
        <text>(6R)-5,10-methylene-5,6,7,8-tetrahydrofolate + glycine + H2O = (6S)-5,6,7,8-tetrahydrofolate + L-serine</text>
        <dbReference type="Rhea" id="RHEA:15481"/>
        <dbReference type="ChEBI" id="CHEBI:15377"/>
        <dbReference type="ChEBI" id="CHEBI:15636"/>
        <dbReference type="ChEBI" id="CHEBI:33384"/>
        <dbReference type="ChEBI" id="CHEBI:57305"/>
        <dbReference type="ChEBI" id="CHEBI:57453"/>
        <dbReference type="EC" id="2.1.2.1"/>
    </reaction>
</comment>
<dbReference type="GO" id="GO:0004372">
    <property type="term" value="F:glycine hydroxymethyltransferase activity"/>
    <property type="evidence" value="ECO:0007669"/>
    <property type="project" value="UniProtKB-UniRule"/>
</dbReference>
<keyword evidence="8 9" id="KW-0663">Pyridoxal phosphate</keyword>
<evidence type="ECO:0000256" key="9">
    <source>
        <dbReference type="HAMAP-Rule" id="MF_00051"/>
    </source>
</evidence>
<dbReference type="FunFam" id="3.40.640.10:FF:000001">
    <property type="entry name" value="Serine hydroxymethyltransferase"/>
    <property type="match status" value="1"/>
</dbReference>
<evidence type="ECO:0000256" key="10">
    <source>
        <dbReference type="PIRSR" id="PIRSR000412-50"/>
    </source>
</evidence>
<feature type="binding site" evidence="9">
    <location>
        <begin position="138"/>
        <end position="140"/>
    </location>
    <ligand>
        <name>(6S)-5,6,7,8-tetrahydrofolate</name>
        <dbReference type="ChEBI" id="CHEBI:57453"/>
    </ligand>
</feature>
<comment type="cofactor">
    <cofactor evidence="1 9 10">
        <name>pyridoxal 5'-phosphate</name>
        <dbReference type="ChEBI" id="CHEBI:597326"/>
    </cofactor>
</comment>
<comment type="similarity">
    <text evidence="3 9">Belongs to the SHMT family.</text>
</comment>
<keyword evidence="7 9" id="KW-0808">Transferase</keyword>
<reference evidence="12 13" key="1">
    <citation type="journal article" date="2017" name="ISME J.">
        <title>Energy and carbon metabolisms in a deep terrestrial subsurface fluid microbial community.</title>
        <authorList>
            <person name="Momper L."/>
            <person name="Jungbluth S.P."/>
            <person name="Lee M.D."/>
            <person name="Amend J.P."/>
        </authorList>
    </citation>
    <scope>NUCLEOTIDE SEQUENCE [LARGE SCALE GENOMIC DNA]</scope>
    <source>
        <strain evidence="12">SURF_5</strain>
    </source>
</reference>
<dbReference type="Proteomes" id="UP000265882">
    <property type="component" value="Unassembled WGS sequence"/>
</dbReference>
<comment type="caution">
    <text evidence="12">The sequence shown here is derived from an EMBL/GenBank/DDBJ whole genome shotgun (WGS) entry which is preliminary data.</text>
</comment>
<dbReference type="PIRSF" id="PIRSF000412">
    <property type="entry name" value="SHMT"/>
    <property type="match status" value="1"/>
</dbReference>
<evidence type="ECO:0000259" key="11">
    <source>
        <dbReference type="Pfam" id="PF00464"/>
    </source>
</evidence>
<keyword evidence="12" id="KW-0489">Methyltransferase</keyword>
<feature type="modified residue" description="N6-(pyridoxal phosphate)lysine" evidence="9 10">
    <location>
        <position position="243"/>
    </location>
</feature>
<evidence type="ECO:0000256" key="5">
    <source>
        <dbReference type="ARBA" id="ARBA00022490"/>
    </source>
</evidence>
<dbReference type="GO" id="GO:0035999">
    <property type="term" value="P:tetrahydrofolate interconversion"/>
    <property type="evidence" value="ECO:0007669"/>
    <property type="project" value="UniProtKB-UniRule"/>
</dbReference>
<evidence type="ECO:0000256" key="4">
    <source>
        <dbReference type="ARBA" id="ARBA00011738"/>
    </source>
</evidence>
<feature type="site" description="Plays an important role in substrate specificity" evidence="9">
    <location>
        <position position="242"/>
    </location>
</feature>
<evidence type="ECO:0000256" key="6">
    <source>
        <dbReference type="ARBA" id="ARBA00022563"/>
    </source>
</evidence>
<evidence type="ECO:0000256" key="1">
    <source>
        <dbReference type="ARBA" id="ARBA00001933"/>
    </source>
</evidence>
<dbReference type="InterPro" id="IPR015422">
    <property type="entry name" value="PyrdxlP-dep_Trfase_small"/>
</dbReference>
<evidence type="ECO:0000256" key="7">
    <source>
        <dbReference type="ARBA" id="ARBA00022679"/>
    </source>
</evidence>
<evidence type="ECO:0000256" key="8">
    <source>
        <dbReference type="ARBA" id="ARBA00022898"/>
    </source>
</evidence>
<dbReference type="EMBL" id="QZKU01000043">
    <property type="protein sequence ID" value="RJP23766.1"/>
    <property type="molecule type" value="Genomic_DNA"/>
</dbReference>
<dbReference type="UniPathway" id="UPA00193"/>
<comment type="subunit">
    <text evidence="4 9">Homodimer.</text>
</comment>
<dbReference type="PANTHER" id="PTHR11680:SF35">
    <property type="entry name" value="SERINE HYDROXYMETHYLTRANSFERASE 1"/>
    <property type="match status" value="1"/>
</dbReference>
<comment type="pathway">
    <text evidence="9">One-carbon metabolism; tetrahydrofolate interconversion.</text>
</comment>
<proteinExistence type="inferred from homology"/>
<evidence type="ECO:0000313" key="13">
    <source>
        <dbReference type="Proteomes" id="UP000265882"/>
    </source>
</evidence>
<dbReference type="Gene3D" id="3.90.1150.10">
    <property type="entry name" value="Aspartate Aminotransferase, domain 1"/>
    <property type="match status" value="1"/>
</dbReference>
<dbReference type="GO" id="GO:0019264">
    <property type="term" value="P:glycine biosynthetic process from serine"/>
    <property type="evidence" value="ECO:0007669"/>
    <property type="project" value="UniProtKB-UniRule"/>
</dbReference>
<dbReference type="CDD" id="cd00378">
    <property type="entry name" value="SHMT"/>
    <property type="match status" value="1"/>
</dbReference>
<dbReference type="SUPFAM" id="SSF53383">
    <property type="entry name" value="PLP-dependent transferases"/>
    <property type="match status" value="1"/>
</dbReference>
<organism evidence="12 13">
    <name type="scientific">Abyssobacteria bacterium (strain SURF_5)</name>
    <dbReference type="NCBI Taxonomy" id="2093360"/>
    <lineage>
        <taxon>Bacteria</taxon>
        <taxon>Pseudomonadati</taxon>
        <taxon>Candidatus Hydrogenedentota</taxon>
        <taxon>Candidatus Abyssobacteria</taxon>
    </lineage>
</organism>
<keyword evidence="5 9" id="KW-0963">Cytoplasm</keyword>
<keyword evidence="6 9" id="KW-0554">One-carbon metabolism</keyword>
<evidence type="ECO:0000313" key="12">
    <source>
        <dbReference type="EMBL" id="RJP23766.1"/>
    </source>
</evidence>
<dbReference type="PROSITE" id="PS00096">
    <property type="entry name" value="SHMT"/>
    <property type="match status" value="1"/>
</dbReference>
<dbReference type="Pfam" id="PF00464">
    <property type="entry name" value="SHMT"/>
    <property type="match status" value="1"/>
</dbReference>
<comment type="pathway">
    <text evidence="9">Amino-acid biosynthesis; glycine biosynthesis; glycine from L-serine: step 1/1.</text>
</comment>
<dbReference type="EC" id="2.1.2.1" evidence="9"/>
<comment type="function">
    <text evidence="9">Catalyzes the reversible interconversion of serine and glycine with tetrahydrofolate (THF) serving as the one-carbon carrier. This reaction serves as the major source of one-carbon groups required for the biosynthesis of purines, thymidylate, methionine, and other important biomolecules. Also exhibits THF-independent aldolase activity toward beta-hydroxyamino acids, producing glycine and aldehydes, via a retro-aldol mechanism.</text>
</comment>
<dbReference type="AlphaFoldDB" id="A0A3A4P054"/>
<gene>
    <name evidence="9" type="primary">glyA</name>
    <name evidence="12" type="ORF">C4520_05780</name>
</gene>
<dbReference type="GO" id="GO:0030170">
    <property type="term" value="F:pyridoxal phosphate binding"/>
    <property type="evidence" value="ECO:0007669"/>
    <property type="project" value="UniProtKB-UniRule"/>
</dbReference>
<feature type="domain" description="Serine hydroxymethyltransferase-like" evidence="11">
    <location>
        <begin position="21"/>
        <end position="397"/>
    </location>
</feature>
<dbReference type="GO" id="GO:0032259">
    <property type="term" value="P:methylation"/>
    <property type="evidence" value="ECO:0007669"/>
    <property type="project" value="UniProtKB-KW"/>
</dbReference>
<protein>
    <recommendedName>
        <fullName evidence="9">Serine hydroxymethyltransferase</fullName>
        <shortName evidence="9">SHMT</shortName>
        <shortName evidence="9">Serine methylase</shortName>
        <ecNumber evidence="9">2.1.2.1</ecNumber>
    </recommendedName>
</protein>
<comment type="subcellular location">
    <subcellularLocation>
        <location evidence="2 9">Cytoplasm</location>
    </subcellularLocation>
</comment>
<dbReference type="InterPro" id="IPR001085">
    <property type="entry name" value="Ser_HO-MeTrfase"/>
</dbReference>
<dbReference type="GO" id="GO:0008168">
    <property type="term" value="F:methyltransferase activity"/>
    <property type="evidence" value="ECO:0007669"/>
    <property type="project" value="UniProtKB-KW"/>
</dbReference>
<dbReference type="InterPro" id="IPR049943">
    <property type="entry name" value="Ser_HO-MeTrfase-like"/>
</dbReference>
<accession>A0A3A4P054</accession>
<sequence>MRPTDRKETALGVVYEKVSALAKTDPEIAKAIECEYERQRTKLQLIPSENYASSAVLEAQGSVMTNKYAEGYPAHRYYRGCENMDVVEALAIDRAKKLFGAEHANVQPHSGSQANMAVYFSMLRQGDMLMGMRLSHGGHLTHGAPASFSGRFFQIESYGVDPKTEVLDYDAVRRHALRCKPKMIVVGASAYPRNIDFAAFGEIAREVGAYLMADIAHIAGLIAGGVHPSPFPHADFVTVTTHKTLRGPRGGLILCKSKYAHEIDKMVFPGIQGGPLMHVIAAKAVSLKEAMTGEFAEYQRQIVLNARRLARELSERGFRLVSDGTDTHLMLVDLTNRSITGKEAAEVLDQAGITVNMNTIPYDKLGPAVTSGIRPGTPAVTTRGMGEAEMVLIAQFIDDALNARKDVKRLAQIREKVRELCERFPMPNGL</sequence>
<dbReference type="HAMAP" id="MF_00051">
    <property type="entry name" value="SHMT"/>
    <property type="match status" value="1"/>
</dbReference>
<evidence type="ECO:0000256" key="3">
    <source>
        <dbReference type="ARBA" id="ARBA00006376"/>
    </source>
</evidence>
<evidence type="ECO:0000256" key="2">
    <source>
        <dbReference type="ARBA" id="ARBA00004496"/>
    </source>
</evidence>